<dbReference type="RefSeq" id="WP_317635602.1">
    <property type="nucleotide sequence ID" value="NZ_AP026802.1"/>
</dbReference>
<reference evidence="1 2" key="1">
    <citation type="journal article" date="2023" name="Microbiol. Spectr.">
        <title>Symbiosis of Carpenter Bees with Uncharacterized Lactic Acid Bacteria Showing NAD Auxotrophy.</title>
        <authorList>
            <person name="Kawasaki S."/>
            <person name="Ozawa K."/>
            <person name="Mori T."/>
            <person name="Yamamoto A."/>
            <person name="Ito M."/>
            <person name="Ohkuma M."/>
            <person name="Sakamoto M."/>
            <person name="Matsutani M."/>
        </authorList>
    </citation>
    <scope>NUCLEOTIDE SEQUENCE [LARGE SCALE GENOMIC DNA]</scope>
    <source>
        <strain evidence="1 2">XA3</strain>
    </source>
</reference>
<dbReference type="EMBL" id="AP026802">
    <property type="protein sequence ID" value="BDR57649.1"/>
    <property type="molecule type" value="Genomic_DNA"/>
</dbReference>
<dbReference type="InterPro" id="IPR029278">
    <property type="entry name" value="Imm26"/>
</dbReference>
<protein>
    <submittedName>
        <fullName evidence="1">Uncharacterized protein</fullName>
    </submittedName>
</protein>
<sequence>MKKKRIDYEGMRLMDKVKVRPGEIYAIPLFLPTEDIKENLKNYKKEKFENRGREFAYCRIIKDKVGSGIFVEVFNKVGTLQEDFQSIINSRRLFPPISISGLGILKGRWKKIYTQRDYDPEKDSSLSKIQLVLGRGEDSRLWQNGIEKQISEIEANNYERWIVWTPTQLEMRIKNGLFK</sequence>
<evidence type="ECO:0000313" key="2">
    <source>
        <dbReference type="Proteomes" id="UP001321861"/>
    </source>
</evidence>
<dbReference type="KEGG" id="xap:XA3_00900"/>
<keyword evidence="2" id="KW-1185">Reference proteome</keyword>
<dbReference type="Pfam" id="PF15428">
    <property type="entry name" value="Imm26"/>
    <property type="match status" value="1"/>
</dbReference>
<accession>A0AAU9DPD2</accession>
<organism evidence="1 2">
    <name type="scientific">Xylocopilactobacillus apicola</name>
    <dbReference type="NCBI Taxonomy" id="2932184"/>
    <lineage>
        <taxon>Bacteria</taxon>
        <taxon>Bacillati</taxon>
        <taxon>Bacillota</taxon>
        <taxon>Bacilli</taxon>
        <taxon>Lactobacillales</taxon>
        <taxon>Lactobacillaceae</taxon>
        <taxon>Xylocopilactobacillus</taxon>
    </lineage>
</organism>
<proteinExistence type="predicted"/>
<dbReference type="AlphaFoldDB" id="A0AAU9DPD2"/>
<gene>
    <name evidence="1" type="ORF">XA3_00900</name>
</gene>
<evidence type="ECO:0000313" key="1">
    <source>
        <dbReference type="EMBL" id="BDR57649.1"/>
    </source>
</evidence>
<dbReference type="Proteomes" id="UP001321861">
    <property type="component" value="Chromosome"/>
</dbReference>
<name>A0AAU9DPD2_9LACO</name>